<keyword evidence="1" id="KW-1003">Cell membrane</keyword>
<evidence type="ECO:0000256" key="5">
    <source>
        <dbReference type="SAM" id="MobiDB-lite"/>
    </source>
</evidence>
<dbReference type="InterPro" id="IPR005372">
    <property type="entry name" value="UPF0182"/>
</dbReference>
<protein>
    <submittedName>
        <fullName evidence="7">UPF0182 family protein</fullName>
    </submittedName>
</protein>
<reference evidence="7 8" key="1">
    <citation type="submission" date="2020-04" db="EMBL/GenBank/DDBJ databases">
        <title>Gordonia sp. nov. TBRC 11910.</title>
        <authorList>
            <person name="Suriyachadkun C."/>
        </authorList>
    </citation>
    <scope>NUCLEOTIDE SEQUENCE [LARGE SCALE GENOMIC DNA]</scope>
    <source>
        <strain evidence="7 8">TBRC 11910</strain>
    </source>
</reference>
<evidence type="ECO:0000313" key="7">
    <source>
        <dbReference type="EMBL" id="NMO01895.1"/>
    </source>
</evidence>
<feature type="transmembrane region" description="Helical" evidence="6">
    <location>
        <begin position="263"/>
        <end position="282"/>
    </location>
</feature>
<dbReference type="NCBIfam" id="NF000825">
    <property type="entry name" value="PRK00068.1"/>
    <property type="match status" value="1"/>
</dbReference>
<feature type="transmembrane region" description="Helical" evidence="6">
    <location>
        <begin position="289"/>
        <end position="309"/>
    </location>
</feature>
<proteinExistence type="predicted"/>
<evidence type="ECO:0000313" key="8">
    <source>
        <dbReference type="Proteomes" id="UP000550729"/>
    </source>
</evidence>
<comment type="caution">
    <text evidence="7">The sequence shown here is derived from an EMBL/GenBank/DDBJ whole genome shotgun (WGS) entry which is preliminary data.</text>
</comment>
<feature type="transmembrane region" description="Helical" evidence="6">
    <location>
        <begin position="213"/>
        <end position="232"/>
    </location>
</feature>
<name>A0A848KYG5_9ACTN</name>
<dbReference type="GO" id="GO:0016020">
    <property type="term" value="C:membrane"/>
    <property type="evidence" value="ECO:0007669"/>
    <property type="project" value="InterPro"/>
</dbReference>
<sequence>MGVRGPASMPTLSRRSKIAIGIGVGILVVLLVGPRVVGVTTDWMWFSQVGYSSVYARIVWTRVAMFLVAAVVVGLIIFGALAAAYRARPVFVPASSGVDPLARYRTTVMTHLRWFSIAPAVIIGVLAGLVAQGSWATLQMFWHSESFGKRDPQFNLDISFYAFELPFYRFLLNFFFVIVVVAFLGNLLTHYIFGGIRLGSGRSGSALTVAARVQLGVLAGIFLLLKAVAYWFDRYSLLSSDRRGDIFTGMTYTDANAVLPSKLILMAIAVICAAAFFGGIVLRDLRIPAMATALMLLSALAIGVLWPAAMEQFSVKPNAAQKERAFIERNIAATRDAYGIGGGDVKYERNWTSQPADPAKVNADSATLSNIRILDPNVISPVFNQRQGLKNFYGFPNQLAVDRYQVDGQMRDYIVAVRELNPNGLDENQQNWINKHTVYTHGNGFIAAPANTVDAASSEAGSDRGGFPIFKVSDLENYQTEDYKKNAPIKVTQPRIYFGEMIAKVSPDYAIVGSQDGTNREYDEDNEFYTYNGPAGVSLGNWFNRFLYSVKYMERNMLLSGAINSNSKIIYNRDPRDRVKAVAPWLTVDSKSYPAVMADGSIKWIVDGYTTLDDYPYAQKTSLQEVTTDTQDLNQGQTGRSQINRQVAYARNSVKATVDAYTGEVQLYQFDTSDPVLKTWMKVFPGSVKSRADFDKVKGLADHVRYPEDLFKMQRALLARYHVSDPDTFFRGNDIWSLPADPTKDNNSAGLSQPPYFFTAAAPNGTDASFQLTTVMTVLQKPFLAAYMTASSDPKTYGQITVKVLPTNKQTVGPQQAQENLKSSGQVASDRKQVEDTTKVSYGNLLTLPVGGNGLLYVQPMYTQSRSDSAAVPKLYRILVYYVGPDGSGQVGYAATVAEALRQVGINPTEVTKPGSANPVEGQTPDTTTPTPTPTPQNPQGSDGARDAAVKAIGTALEALKAAQTKGDFKAYGDALADLDKAVAAYEALGTK</sequence>
<evidence type="ECO:0000256" key="4">
    <source>
        <dbReference type="ARBA" id="ARBA00023136"/>
    </source>
</evidence>
<feature type="transmembrane region" description="Helical" evidence="6">
    <location>
        <begin position="170"/>
        <end position="193"/>
    </location>
</feature>
<accession>A0A848KYG5</accession>
<dbReference type="Pfam" id="PF03699">
    <property type="entry name" value="UPF0182"/>
    <property type="match status" value="1"/>
</dbReference>
<evidence type="ECO:0000256" key="6">
    <source>
        <dbReference type="SAM" id="Phobius"/>
    </source>
</evidence>
<dbReference type="PANTHER" id="PTHR39344:SF1">
    <property type="entry name" value="UPF0182 PROTEIN SLL1060"/>
    <property type="match status" value="1"/>
</dbReference>
<dbReference type="GO" id="GO:0005576">
    <property type="term" value="C:extracellular region"/>
    <property type="evidence" value="ECO:0007669"/>
    <property type="project" value="TreeGrafter"/>
</dbReference>
<organism evidence="7 8">
    <name type="scientific">Gordonia asplenii</name>
    <dbReference type="NCBI Taxonomy" id="2725283"/>
    <lineage>
        <taxon>Bacteria</taxon>
        <taxon>Bacillati</taxon>
        <taxon>Actinomycetota</taxon>
        <taxon>Actinomycetes</taxon>
        <taxon>Mycobacteriales</taxon>
        <taxon>Gordoniaceae</taxon>
        <taxon>Gordonia</taxon>
    </lineage>
</organism>
<keyword evidence="4 6" id="KW-0472">Membrane</keyword>
<evidence type="ECO:0000256" key="3">
    <source>
        <dbReference type="ARBA" id="ARBA00022989"/>
    </source>
</evidence>
<dbReference type="Proteomes" id="UP000550729">
    <property type="component" value="Unassembled WGS sequence"/>
</dbReference>
<dbReference type="EMBL" id="JABBNB010000010">
    <property type="protein sequence ID" value="NMO01895.1"/>
    <property type="molecule type" value="Genomic_DNA"/>
</dbReference>
<feature type="transmembrane region" description="Helical" evidence="6">
    <location>
        <begin position="112"/>
        <end position="135"/>
    </location>
</feature>
<feature type="transmembrane region" description="Helical" evidence="6">
    <location>
        <begin position="58"/>
        <end position="85"/>
    </location>
</feature>
<feature type="transmembrane region" description="Helical" evidence="6">
    <location>
        <begin position="18"/>
        <end position="38"/>
    </location>
</feature>
<dbReference type="NCBIfam" id="NF009097">
    <property type="entry name" value="PRK12438.1"/>
    <property type="match status" value="1"/>
</dbReference>
<keyword evidence="8" id="KW-1185">Reference proteome</keyword>
<dbReference type="AlphaFoldDB" id="A0A848KYG5"/>
<keyword evidence="3 6" id="KW-1133">Transmembrane helix</keyword>
<dbReference type="PANTHER" id="PTHR39344">
    <property type="entry name" value="UPF0182 PROTEIN SLL1060"/>
    <property type="match status" value="1"/>
</dbReference>
<feature type="region of interest" description="Disordered" evidence="5">
    <location>
        <begin position="908"/>
        <end position="948"/>
    </location>
</feature>
<evidence type="ECO:0000256" key="1">
    <source>
        <dbReference type="ARBA" id="ARBA00022475"/>
    </source>
</evidence>
<evidence type="ECO:0000256" key="2">
    <source>
        <dbReference type="ARBA" id="ARBA00022692"/>
    </source>
</evidence>
<keyword evidence="2 6" id="KW-0812">Transmembrane</keyword>
<gene>
    <name evidence="7" type="ORF">HH308_11810</name>
</gene>